<reference evidence="2 3" key="1">
    <citation type="submission" date="2017-01" db="EMBL/GenBank/DDBJ databases">
        <title>Bacillus cereus isolates.</title>
        <authorList>
            <person name="Beno S.M."/>
        </authorList>
    </citation>
    <scope>NUCLEOTIDE SEQUENCE [LARGE SCALE GENOMIC DNA]</scope>
    <source>
        <strain evidence="2 3">FSL H8-0485</strain>
    </source>
</reference>
<keyword evidence="1" id="KW-0812">Transmembrane</keyword>
<protein>
    <submittedName>
        <fullName evidence="2">Uncharacterized protein</fullName>
    </submittedName>
</protein>
<evidence type="ECO:0000313" key="2">
    <source>
        <dbReference type="EMBL" id="OOR06245.1"/>
    </source>
</evidence>
<accession>A0A1S9T8A3</accession>
<name>A0A1S9T8A3_BACCE</name>
<evidence type="ECO:0000256" key="1">
    <source>
        <dbReference type="SAM" id="Phobius"/>
    </source>
</evidence>
<organism evidence="2 3">
    <name type="scientific">Bacillus cereus</name>
    <dbReference type="NCBI Taxonomy" id="1396"/>
    <lineage>
        <taxon>Bacteria</taxon>
        <taxon>Bacillati</taxon>
        <taxon>Bacillota</taxon>
        <taxon>Bacilli</taxon>
        <taxon>Bacillales</taxon>
        <taxon>Bacillaceae</taxon>
        <taxon>Bacillus</taxon>
        <taxon>Bacillus cereus group</taxon>
    </lineage>
</organism>
<dbReference type="Proteomes" id="UP000190906">
    <property type="component" value="Unassembled WGS sequence"/>
</dbReference>
<proteinExistence type="predicted"/>
<gene>
    <name evidence="2" type="ORF">BW897_31000</name>
</gene>
<keyword evidence="1" id="KW-1133">Transmembrane helix</keyword>
<dbReference type="AlphaFoldDB" id="A0A1S9T8A3"/>
<evidence type="ECO:0000313" key="3">
    <source>
        <dbReference type="Proteomes" id="UP000190906"/>
    </source>
</evidence>
<feature type="transmembrane region" description="Helical" evidence="1">
    <location>
        <begin position="20"/>
        <end position="38"/>
    </location>
</feature>
<keyword evidence="1" id="KW-0472">Membrane</keyword>
<dbReference type="EMBL" id="MUAJ01000076">
    <property type="protein sequence ID" value="OOR06245.1"/>
    <property type="molecule type" value="Genomic_DNA"/>
</dbReference>
<sequence>MKEGRLERGRNYQKYERIFIIFFFITIVLIIGSIVIVAYTGFKYITYLALTIIVSIGITDDMQKRYKKYSNLSNKE</sequence>
<comment type="caution">
    <text evidence="2">The sequence shown here is derived from an EMBL/GenBank/DDBJ whole genome shotgun (WGS) entry which is preliminary data.</text>
</comment>
<feature type="transmembrane region" description="Helical" evidence="1">
    <location>
        <begin position="44"/>
        <end position="62"/>
    </location>
</feature>
<dbReference type="RefSeq" id="WP_078205800.1">
    <property type="nucleotide sequence ID" value="NZ_JBNTNN010000033.1"/>
</dbReference>